<keyword evidence="3" id="KW-0548">Nucleotidyltransferase</keyword>
<reference evidence="4" key="1">
    <citation type="journal article" date="2019" name="Plant Biotechnol. J.">
        <title>Genome sequencing of the Australian wild diploid species Gossypium australe highlights disease resistance and delayed gland morphogenesis.</title>
        <authorList>
            <person name="Cai Y."/>
            <person name="Cai X."/>
            <person name="Wang Q."/>
            <person name="Wang P."/>
            <person name="Zhang Y."/>
            <person name="Cai C."/>
            <person name="Xu Y."/>
            <person name="Wang K."/>
            <person name="Zhou Z."/>
            <person name="Wang C."/>
            <person name="Geng S."/>
            <person name="Li B."/>
            <person name="Dong Q."/>
            <person name="Hou Y."/>
            <person name="Wang H."/>
            <person name="Ai P."/>
            <person name="Liu Z."/>
            <person name="Yi F."/>
            <person name="Sun M."/>
            <person name="An G."/>
            <person name="Cheng J."/>
            <person name="Zhang Y."/>
            <person name="Shi Q."/>
            <person name="Xie Y."/>
            <person name="Shi X."/>
            <person name="Chang Y."/>
            <person name="Huang F."/>
            <person name="Chen Y."/>
            <person name="Hong S."/>
            <person name="Mi L."/>
            <person name="Sun Q."/>
            <person name="Zhang L."/>
            <person name="Zhou B."/>
            <person name="Peng R."/>
            <person name="Zhang X."/>
            <person name="Liu F."/>
        </authorList>
    </citation>
    <scope>NUCLEOTIDE SEQUENCE [LARGE SCALE GENOMIC DNA]</scope>
    <source>
        <strain evidence="4">cv. PA1801</strain>
    </source>
</reference>
<dbReference type="Pfam" id="PF00078">
    <property type="entry name" value="RVT_1"/>
    <property type="match status" value="1"/>
</dbReference>
<feature type="domain" description="Reverse transcriptase" evidence="2">
    <location>
        <begin position="722"/>
        <end position="983"/>
    </location>
</feature>
<dbReference type="SUPFAM" id="SSF56219">
    <property type="entry name" value="DNase I-like"/>
    <property type="match status" value="1"/>
</dbReference>
<dbReference type="GO" id="GO:0003676">
    <property type="term" value="F:nucleic acid binding"/>
    <property type="evidence" value="ECO:0007669"/>
    <property type="project" value="InterPro"/>
</dbReference>
<keyword evidence="3" id="KW-0695">RNA-directed DNA polymerase</keyword>
<keyword evidence="3" id="KW-0808">Transferase</keyword>
<dbReference type="OrthoDB" id="1729225at2759"/>
<evidence type="ECO:0000256" key="1">
    <source>
        <dbReference type="SAM" id="MobiDB-lite"/>
    </source>
</evidence>
<sequence length="1303" mass="150866">MAEDINVLLERLKFSDEESSQIIRSNEEQNIQGFESWAVGKIMAKEKPNREAMYRVLKSLWFTKEEVNFVAMNNEVIIVKFGYLENRSRILNLMPWNFDNCLFSMVPFVKGKAIDSYDFHMSPFWLRVFNIPLELMNRKIALDLGKAIEKTNSDEENVSTLQYGNWLRAVIAPPDQGQGIWRNGVEVIMDKPIGNGDREGSKMDTREEGEHLVQKEKDRDCVEDSMSTSPRVKGGGWLPAPPRAMKILCWNCRGVGNPAIVRKLKQLLVANDPDIVFLCETKCHSNSLSHVRYRCKMDGCLAVDAEGRSGDLALMWREGVKVTVQNYSKYHIDSLVNMEDSETIRFTGFYGQSDPILKKQSWDILKRVKSTVREGWIVGGDFNAILNNEEKEGGRRKSRSSIDEFGEILEELSLTDIKTKNRWFTWSNNREWVDLVKERLDRFIVSDDFINKMPFMNAMVIRQSKSDHDAILMDTLGNKTGDSCRDPYFGFRYDICWAKDKEAKDMITRIWSTKDRNFLDKVEDIRKNLSTWQFQRYKRIKFKTNDLEKKVSNLMDSPNSECSSRLLKVARGNLGHLYEVEEKYWVQKARIQWLREGDRNTRYFYIRATSRRKKNSIDKLKDMDGRWHDDKSEICSIAWNYFNDLFKSTSVDDETVDLHFIPKCITERMNRSLSREFIDNEIMAAFNQMDLGKAPGIDGLPGCFFKEHWQTVGDYVIRTCHETLNNTNDVFRLNETLLIMISKVENPCDMTNYRPISLCRFVYKMISKVLANRMKEVLPVCISLNQSAFVPGRMIHDNVLIAHELMHHLFNSRNGPSKGCVVKLDMSKAYDRVEWSFLENVLLKFSFSNVWVNKIMCCVRTIRYRVKCNMQLTNTITPERGLRQGDPLSPYLFLFCMEALSHMLIDAQENLKIRGIYNTSTSKWTMMNGWLNIKVVDSLDGYLGLPIPIGKKRSIAFKNIVDRITKRINTWSKRLLSYGGKEIFIKSVLQAIPTYAFSVFLAPNTVLEEIQTLMKRAWWGCISKAVSLLYEGFGWCVGNGRNIDLWEDHWGVDGLSGSAIRIERNMVDQICKIPIIHDGQEDHRIWIHNPCGIFSSKSTYSWLILKQIGFGGSSGDHERFWSMEASIIDFSKNIWNSRNTRIFRGAEVEARVIWEKASALSQKFRIYNLMEVPMLPKSRMDKRWKKPAPGVIKINFDASVKEKIVSFGLIARDSDGFVLGGRMGTRHKNMDVLWAEMSAMKESINFASLNNWDKVQIETDCISLVNSTADQLCILARDKNCNMDFNMDYPLEIHDLILKDAIK</sequence>
<keyword evidence="4" id="KW-1185">Reference proteome</keyword>
<dbReference type="EMBL" id="SMMG02000004">
    <property type="protein sequence ID" value="KAA3477524.1"/>
    <property type="molecule type" value="Genomic_DNA"/>
</dbReference>
<dbReference type="InterPro" id="IPR000477">
    <property type="entry name" value="RT_dom"/>
</dbReference>
<evidence type="ECO:0000313" key="3">
    <source>
        <dbReference type="EMBL" id="KAA3477524.1"/>
    </source>
</evidence>
<dbReference type="GO" id="GO:0004523">
    <property type="term" value="F:RNA-DNA hybrid ribonuclease activity"/>
    <property type="evidence" value="ECO:0007669"/>
    <property type="project" value="InterPro"/>
</dbReference>
<dbReference type="CDD" id="cd01650">
    <property type="entry name" value="RT_nLTR_like"/>
    <property type="match status" value="1"/>
</dbReference>
<dbReference type="InterPro" id="IPR036691">
    <property type="entry name" value="Endo/exonu/phosph_ase_sf"/>
</dbReference>
<dbReference type="InterPro" id="IPR043502">
    <property type="entry name" value="DNA/RNA_pol_sf"/>
</dbReference>
<comment type="caution">
    <text evidence="3">The sequence shown here is derived from an EMBL/GenBank/DDBJ whole genome shotgun (WGS) entry which is preliminary data.</text>
</comment>
<dbReference type="GO" id="GO:0003964">
    <property type="term" value="F:RNA-directed DNA polymerase activity"/>
    <property type="evidence" value="ECO:0007669"/>
    <property type="project" value="UniProtKB-KW"/>
</dbReference>
<accession>A0A5B6W8D4</accession>
<evidence type="ECO:0000259" key="2">
    <source>
        <dbReference type="PROSITE" id="PS50878"/>
    </source>
</evidence>
<proteinExistence type="predicted"/>
<dbReference type="Pfam" id="PF13456">
    <property type="entry name" value="RVT_3"/>
    <property type="match status" value="1"/>
</dbReference>
<dbReference type="PROSITE" id="PS50878">
    <property type="entry name" value="RT_POL"/>
    <property type="match status" value="1"/>
</dbReference>
<organism evidence="3 4">
    <name type="scientific">Gossypium australe</name>
    <dbReference type="NCBI Taxonomy" id="47621"/>
    <lineage>
        <taxon>Eukaryota</taxon>
        <taxon>Viridiplantae</taxon>
        <taxon>Streptophyta</taxon>
        <taxon>Embryophyta</taxon>
        <taxon>Tracheophyta</taxon>
        <taxon>Spermatophyta</taxon>
        <taxon>Magnoliopsida</taxon>
        <taxon>eudicotyledons</taxon>
        <taxon>Gunneridae</taxon>
        <taxon>Pentapetalae</taxon>
        <taxon>rosids</taxon>
        <taxon>malvids</taxon>
        <taxon>Malvales</taxon>
        <taxon>Malvaceae</taxon>
        <taxon>Malvoideae</taxon>
        <taxon>Gossypium</taxon>
    </lineage>
</organism>
<protein>
    <submittedName>
        <fullName evidence="3">Reverse transcriptase</fullName>
    </submittedName>
</protein>
<dbReference type="Pfam" id="PF03372">
    <property type="entry name" value="Exo_endo_phos"/>
    <property type="match status" value="1"/>
</dbReference>
<dbReference type="SUPFAM" id="SSF56672">
    <property type="entry name" value="DNA/RNA polymerases"/>
    <property type="match status" value="1"/>
</dbReference>
<evidence type="ECO:0000313" key="4">
    <source>
        <dbReference type="Proteomes" id="UP000325315"/>
    </source>
</evidence>
<dbReference type="Gene3D" id="3.60.10.10">
    <property type="entry name" value="Endonuclease/exonuclease/phosphatase"/>
    <property type="match status" value="1"/>
</dbReference>
<gene>
    <name evidence="3" type="ORF">EPI10_011406</name>
</gene>
<dbReference type="PANTHER" id="PTHR46890">
    <property type="entry name" value="NON-LTR RETROLELEMENT REVERSE TRANSCRIPTASE-LIKE PROTEIN-RELATED"/>
    <property type="match status" value="1"/>
</dbReference>
<name>A0A5B6W8D4_9ROSI</name>
<dbReference type="InterPro" id="IPR002156">
    <property type="entry name" value="RNaseH_domain"/>
</dbReference>
<dbReference type="PANTHER" id="PTHR46890:SF48">
    <property type="entry name" value="RNA-DIRECTED DNA POLYMERASE"/>
    <property type="match status" value="1"/>
</dbReference>
<feature type="region of interest" description="Disordered" evidence="1">
    <location>
        <begin position="192"/>
        <end position="236"/>
    </location>
</feature>
<dbReference type="Proteomes" id="UP000325315">
    <property type="component" value="Unassembled WGS sequence"/>
</dbReference>
<feature type="compositionally biased region" description="Basic and acidic residues" evidence="1">
    <location>
        <begin position="196"/>
        <end position="222"/>
    </location>
</feature>
<dbReference type="InterPro" id="IPR005135">
    <property type="entry name" value="Endo/exonuclease/phosphatase"/>
</dbReference>
<dbReference type="InterPro" id="IPR052343">
    <property type="entry name" value="Retrotransposon-Effector_Assoc"/>
</dbReference>